<comment type="caution">
    <text evidence="2">The sequence shown here is derived from an EMBL/GenBank/DDBJ whole genome shotgun (WGS) entry which is preliminary data.</text>
</comment>
<reference evidence="2 3" key="1">
    <citation type="journal article" date="2018" name="Evol. Lett.">
        <title>Horizontal gene cluster transfer increased hallucinogenic mushroom diversity.</title>
        <authorList>
            <person name="Reynolds H.T."/>
            <person name="Vijayakumar V."/>
            <person name="Gluck-Thaler E."/>
            <person name="Korotkin H.B."/>
            <person name="Matheny P.B."/>
            <person name="Slot J.C."/>
        </authorList>
    </citation>
    <scope>NUCLEOTIDE SEQUENCE [LARGE SCALE GENOMIC DNA]</scope>
    <source>
        <strain evidence="2 3">2629</strain>
    </source>
</reference>
<dbReference type="Pfam" id="PF13391">
    <property type="entry name" value="HNH_2"/>
    <property type="match status" value="1"/>
</dbReference>
<proteinExistence type="predicted"/>
<dbReference type="OrthoDB" id="2104739at2759"/>
<organism evidence="2 3">
    <name type="scientific">Panaeolus cyanescens</name>
    <dbReference type="NCBI Taxonomy" id="181874"/>
    <lineage>
        <taxon>Eukaryota</taxon>
        <taxon>Fungi</taxon>
        <taxon>Dikarya</taxon>
        <taxon>Basidiomycota</taxon>
        <taxon>Agaricomycotina</taxon>
        <taxon>Agaricomycetes</taxon>
        <taxon>Agaricomycetidae</taxon>
        <taxon>Agaricales</taxon>
        <taxon>Agaricineae</taxon>
        <taxon>Galeropsidaceae</taxon>
        <taxon>Panaeolus</taxon>
    </lineage>
</organism>
<gene>
    <name evidence="2" type="ORF">CVT24_013241</name>
</gene>
<dbReference type="InParanoid" id="A0A409WAM4"/>
<name>A0A409WAM4_9AGAR</name>
<dbReference type="STRING" id="181874.A0A409WAM4"/>
<keyword evidence="3" id="KW-1185">Reference proteome</keyword>
<evidence type="ECO:0000313" key="2">
    <source>
        <dbReference type="EMBL" id="PPQ75567.1"/>
    </source>
</evidence>
<feature type="domain" description="HNH nuclease" evidence="1">
    <location>
        <begin position="160"/>
        <end position="267"/>
    </location>
</feature>
<accession>A0A409WAM4</accession>
<sequence length="515" mass="59609">MALQHQVNFKPFLHNHPIPPNPFSLDTQSDMYRAYQRCVVAFDQEESKGNAKCHYIAFVACLIFYITEENVKGQKKICDDISSAECQSDEQLINLGIFYAKHLVGTFHKARTTAKSADVNHPIAQFNVDANDWIPHIDLSTKHRHKIPKREALLRDRCHCMLTGQYDPEHIGSMSLSEAELNFTKETGSSATTQLTHIFPRTLTERFDPQENSTKLQWISRVCQLIYVLWDIDARDISEADRLTGDGIHQLRNVMTLSKATHSSFDELALWCNSNERCKPNEYIVEAAYPIDMISPRTWFRTRIPEYMDQLPSRRFLKVHAVVCQAFQRSLLENVHRKGLISEDINNLPYDPNDDWPITLSSPELFNRHREALPHNPYNEQSQEEQYAAYSKCFEMGTALNQDEERELGRVLVFLILEAPNEAGRLFICREVNMCQDRGELRCLADIYVNYMVLLFHNTAKGSTFRDNYVLYPINTDEHEIQVRRQMAMLEDDVIPNANNDKFKKQGSTKRLSLA</sequence>
<evidence type="ECO:0000259" key="1">
    <source>
        <dbReference type="Pfam" id="PF13391"/>
    </source>
</evidence>
<evidence type="ECO:0000313" key="3">
    <source>
        <dbReference type="Proteomes" id="UP000284842"/>
    </source>
</evidence>
<dbReference type="EMBL" id="NHTK01005661">
    <property type="protein sequence ID" value="PPQ75567.1"/>
    <property type="molecule type" value="Genomic_DNA"/>
</dbReference>
<dbReference type="Proteomes" id="UP000284842">
    <property type="component" value="Unassembled WGS sequence"/>
</dbReference>
<protein>
    <recommendedName>
        <fullName evidence="1">HNH nuclease domain-containing protein</fullName>
    </recommendedName>
</protein>
<dbReference type="InterPro" id="IPR003615">
    <property type="entry name" value="HNH_nuc"/>
</dbReference>
<dbReference type="AlphaFoldDB" id="A0A409WAM4"/>